<dbReference type="GO" id="GO:0005634">
    <property type="term" value="C:nucleus"/>
    <property type="evidence" value="ECO:0007669"/>
    <property type="project" value="TreeGrafter"/>
</dbReference>
<name>M2WJM9_DOTSN</name>
<reference evidence="5" key="1">
    <citation type="journal article" date="2012" name="PLoS Genet.">
        <title>The genomes of the fungal plant pathogens Cladosporium fulvum and Dothistroma septosporum reveal adaptation to different hosts and lifestyles but also signatures of common ancestry.</title>
        <authorList>
            <person name="de Wit P.J.G.M."/>
            <person name="van der Burgt A."/>
            <person name="Oekmen B."/>
            <person name="Stergiopoulos I."/>
            <person name="Abd-Elsalam K.A."/>
            <person name="Aerts A.L."/>
            <person name="Bahkali A.H."/>
            <person name="Beenen H.G."/>
            <person name="Chettri P."/>
            <person name="Cox M.P."/>
            <person name="Datema E."/>
            <person name="de Vries R.P."/>
            <person name="Dhillon B."/>
            <person name="Ganley A.R."/>
            <person name="Griffiths S.A."/>
            <person name="Guo Y."/>
            <person name="Hamelin R.C."/>
            <person name="Henrissat B."/>
            <person name="Kabir M.S."/>
            <person name="Jashni M.K."/>
            <person name="Kema G."/>
            <person name="Klaubauf S."/>
            <person name="Lapidus A."/>
            <person name="Levasseur A."/>
            <person name="Lindquist E."/>
            <person name="Mehrabi R."/>
            <person name="Ohm R.A."/>
            <person name="Owen T.J."/>
            <person name="Salamov A."/>
            <person name="Schwelm A."/>
            <person name="Schijlen E."/>
            <person name="Sun H."/>
            <person name="van den Burg H.A."/>
            <person name="van Ham R.C.H.J."/>
            <person name="Zhang S."/>
            <person name="Goodwin S.B."/>
            <person name="Grigoriev I.V."/>
            <person name="Collemare J."/>
            <person name="Bradshaw R.E."/>
        </authorList>
    </citation>
    <scope>NUCLEOTIDE SEQUENCE [LARGE SCALE GENOMIC DNA]</scope>
    <source>
        <strain evidence="5">NZE10 / CBS 128990</strain>
    </source>
</reference>
<dbReference type="GO" id="GO:2000812">
    <property type="term" value="P:regulation of barbed-end actin filament capping"/>
    <property type="evidence" value="ECO:0007669"/>
    <property type="project" value="TreeGrafter"/>
</dbReference>
<dbReference type="SMART" id="SM00248">
    <property type="entry name" value="ANK"/>
    <property type="match status" value="4"/>
</dbReference>
<dbReference type="PROSITE" id="PS50297">
    <property type="entry name" value="ANK_REP_REGION"/>
    <property type="match status" value="1"/>
</dbReference>
<dbReference type="PROSITE" id="PS50088">
    <property type="entry name" value="ANK_REPEAT"/>
    <property type="match status" value="1"/>
</dbReference>
<dbReference type="HOGENOM" id="CLU_994057_0_0_1"/>
<evidence type="ECO:0000256" key="1">
    <source>
        <dbReference type="ARBA" id="ARBA00022737"/>
    </source>
</evidence>
<reference evidence="4 5" key="2">
    <citation type="journal article" date="2012" name="PLoS Pathog.">
        <title>Diverse lifestyles and strategies of plant pathogenesis encoded in the genomes of eighteen Dothideomycetes fungi.</title>
        <authorList>
            <person name="Ohm R.A."/>
            <person name="Feau N."/>
            <person name="Henrissat B."/>
            <person name="Schoch C.L."/>
            <person name="Horwitz B.A."/>
            <person name="Barry K.W."/>
            <person name="Condon B.J."/>
            <person name="Copeland A.C."/>
            <person name="Dhillon B."/>
            <person name="Glaser F."/>
            <person name="Hesse C.N."/>
            <person name="Kosti I."/>
            <person name="LaButti K."/>
            <person name="Lindquist E.A."/>
            <person name="Lucas S."/>
            <person name="Salamov A.A."/>
            <person name="Bradshaw R.E."/>
            <person name="Ciuffetti L."/>
            <person name="Hamelin R.C."/>
            <person name="Kema G.H.J."/>
            <person name="Lawrence C."/>
            <person name="Scott J.A."/>
            <person name="Spatafora J.W."/>
            <person name="Turgeon B.G."/>
            <person name="de Wit P.J.G.M."/>
            <person name="Zhong S."/>
            <person name="Goodwin S.B."/>
            <person name="Grigoriev I.V."/>
        </authorList>
    </citation>
    <scope>NUCLEOTIDE SEQUENCE [LARGE SCALE GENOMIC DNA]</scope>
    <source>
        <strain evidence="5">NZE10 / CBS 128990</strain>
    </source>
</reference>
<dbReference type="SUPFAM" id="SSF48403">
    <property type="entry name" value="Ankyrin repeat"/>
    <property type="match status" value="1"/>
</dbReference>
<gene>
    <name evidence="4" type="ORF">DOTSEDRAFT_83026</name>
</gene>
<dbReference type="EMBL" id="KB446545">
    <property type="protein sequence ID" value="EME39173.1"/>
    <property type="molecule type" value="Genomic_DNA"/>
</dbReference>
<sequence length="280" mass="30135">MALSALSGDVVDISAIVRNIEDDLGDAHEGALLEAVRAGDVPAVRKALDSLHGHFSMRAKLLAAEKRDACLLRVLLESNDVIDESLVEAACYSKDPASIAALLDFGLRINEPLNPDQYVLWTAVDDITFARFLVGVGADVDCKSRYNVSALSVAIAHGCIDVVRFLISERVDVTQGDLLHCAAVRENQIEGAELVEELAQKGANVNAHSFDNAVEAPFQKRRTPLHVAVQQENIAVARALIRHGADPNKMCTQALEPVGPTALEDAKAKNQEAMIKLLSS</sequence>
<evidence type="ECO:0000313" key="4">
    <source>
        <dbReference type="EMBL" id="EME39173.1"/>
    </source>
</evidence>
<keyword evidence="1" id="KW-0677">Repeat</keyword>
<proteinExistence type="predicted"/>
<evidence type="ECO:0000313" key="5">
    <source>
        <dbReference type="Proteomes" id="UP000016933"/>
    </source>
</evidence>
<dbReference type="Gene3D" id="1.25.40.20">
    <property type="entry name" value="Ankyrin repeat-containing domain"/>
    <property type="match status" value="1"/>
</dbReference>
<dbReference type="OrthoDB" id="3641574at2759"/>
<protein>
    <submittedName>
        <fullName evidence="4">Uncharacterized protein</fullName>
    </submittedName>
</protein>
<dbReference type="AlphaFoldDB" id="M2WJM9"/>
<dbReference type="InterPro" id="IPR050745">
    <property type="entry name" value="Multifunctional_regulatory"/>
</dbReference>
<dbReference type="InterPro" id="IPR002110">
    <property type="entry name" value="Ankyrin_rpt"/>
</dbReference>
<dbReference type="Pfam" id="PF12796">
    <property type="entry name" value="Ank_2"/>
    <property type="match status" value="2"/>
</dbReference>
<dbReference type="PANTHER" id="PTHR24189:SF50">
    <property type="entry name" value="ANKYRIN REPEAT AND SOCS BOX PROTEIN 2"/>
    <property type="match status" value="1"/>
</dbReference>
<evidence type="ECO:0000256" key="3">
    <source>
        <dbReference type="PROSITE-ProRule" id="PRU00023"/>
    </source>
</evidence>
<dbReference type="InterPro" id="IPR036770">
    <property type="entry name" value="Ankyrin_rpt-contain_sf"/>
</dbReference>
<dbReference type="Proteomes" id="UP000016933">
    <property type="component" value="Unassembled WGS sequence"/>
</dbReference>
<organism evidence="4 5">
    <name type="scientific">Dothistroma septosporum (strain NZE10 / CBS 128990)</name>
    <name type="common">Red band needle blight fungus</name>
    <name type="synonym">Mycosphaerella pini</name>
    <dbReference type="NCBI Taxonomy" id="675120"/>
    <lineage>
        <taxon>Eukaryota</taxon>
        <taxon>Fungi</taxon>
        <taxon>Dikarya</taxon>
        <taxon>Ascomycota</taxon>
        <taxon>Pezizomycotina</taxon>
        <taxon>Dothideomycetes</taxon>
        <taxon>Dothideomycetidae</taxon>
        <taxon>Mycosphaerellales</taxon>
        <taxon>Mycosphaerellaceae</taxon>
        <taxon>Dothistroma</taxon>
    </lineage>
</organism>
<keyword evidence="5" id="KW-1185">Reference proteome</keyword>
<dbReference type="PANTHER" id="PTHR24189">
    <property type="entry name" value="MYOTROPHIN"/>
    <property type="match status" value="1"/>
</dbReference>
<feature type="repeat" description="ANK" evidence="3">
    <location>
        <begin position="220"/>
        <end position="252"/>
    </location>
</feature>
<keyword evidence="2 3" id="KW-0040">ANK repeat</keyword>
<accession>M2WJM9</accession>
<dbReference type="GO" id="GO:0005737">
    <property type="term" value="C:cytoplasm"/>
    <property type="evidence" value="ECO:0007669"/>
    <property type="project" value="TreeGrafter"/>
</dbReference>
<evidence type="ECO:0000256" key="2">
    <source>
        <dbReference type="ARBA" id="ARBA00023043"/>
    </source>
</evidence>